<dbReference type="PANTHER" id="PTHR30385">
    <property type="entry name" value="SIGMA FACTOR F FLAGELLAR"/>
    <property type="match status" value="1"/>
</dbReference>
<reference evidence="6" key="1">
    <citation type="submission" date="2020-08" db="EMBL/GenBank/DDBJ databases">
        <title>Genome public.</title>
        <authorList>
            <person name="Liu C."/>
            <person name="Sun Q."/>
        </authorList>
    </citation>
    <scope>NUCLEOTIDE SEQUENCE</scope>
    <source>
        <strain evidence="6">NSJ-52</strain>
    </source>
</reference>
<dbReference type="Pfam" id="PF08281">
    <property type="entry name" value="Sigma70_r4_2"/>
    <property type="match status" value="1"/>
</dbReference>
<sequence>MQPKEEPAAVPTDEALALAAAGGDRRAEDLLVAKYTRFVHAKARPYFLSGGEREDIFQEGMIGLLEAVRGFSLEKHVSFIAFADLCVTRQILTAVRTSSRKKHQPLNSSVSIDHAAGGGEDSGLLLSIPADGAECEPETILLQGERRQKLAHLIAEALTPLEQTVFAGYLHGLTYQQIAQAAQCSVKSVDNTLRRAKKKLEARIGGSAEDR</sequence>
<feature type="domain" description="RNA polymerase sigma-70" evidence="5">
    <location>
        <begin position="55"/>
        <end position="68"/>
    </location>
</feature>
<keyword evidence="1" id="KW-0805">Transcription regulation</keyword>
<dbReference type="GO" id="GO:0003677">
    <property type="term" value="F:DNA binding"/>
    <property type="evidence" value="ECO:0007669"/>
    <property type="project" value="UniProtKB-KW"/>
</dbReference>
<dbReference type="RefSeq" id="WP_155144976.1">
    <property type="nucleotide sequence ID" value="NZ_JACOPQ010000001.1"/>
</dbReference>
<accession>A0A8J6JA67</accession>
<keyword evidence="3" id="KW-0238">DNA-binding</keyword>
<dbReference type="GO" id="GO:0016987">
    <property type="term" value="F:sigma factor activity"/>
    <property type="evidence" value="ECO:0007669"/>
    <property type="project" value="UniProtKB-KW"/>
</dbReference>
<evidence type="ECO:0000313" key="7">
    <source>
        <dbReference type="Proteomes" id="UP000607645"/>
    </source>
</evidence>
<keyword evidence="7" id="KW-1185">Reference proteome</keyword>
<dbReference type="InterPro" id="IPR036388">
    <property type="entry name" value="WH-like_DNA-bd_sf"/>
</dbReference>
<evidence type="ECO:0000259" key="5">
    <source>
        <dbReference type="PROSITE" id="PS00715"/>
    </source>
</evidence>
<dbReference type="InterPro" id="IPR000943">
    <property type="entry name" value="RNA_pol_sigma70"/>
</dbReference>
<dbReference type="GO" id="GO:0006352">
    <property type="term" value="P:DNA-templated transcription initiation"/>
    <property type="evidence" value="ECO:0007669"/>
    <property type="project" value="InterPro"/>
</dbReference>
<evidence type="ECO:0000256" key="1">
    <source>
        <dbReference type="ARBA" id="ARBA00023015"/>
    </source>
</evidence>
<dbReference type="PROSITE" id="PS00715">
    <property type="entry name" value="SIGMA70_1"/>
    <property type="match status" value="1"/>
</dbReference>
<dbReference type="InterPro" id="IPR013324">
    <property type="entry name" value="RNA_pol_sigma_r3/r4-like"/>
</dbReference>
<evidence type="ECO:0000256" key="3">
    <source>
        <dbReference type="ARBA" id="ARBA00023125"/>
    </source>
</evidence>
<dbReference type="InterPro" id="IPR013325">
    <property type="entry name" value="RNA_pol_sigma_r2"/>
</dbReference>
<dbReference type="Gene3D" id="1.20.120.1810">
    <property type="match status" value="1"/>
</dbReference>
<keyword evidence="2" id="KW-0731">Sigma factor</keyword>
<dbReference type="PANTHER" id="PTHR30385:SF1">
    <property type="entry name" value="RNA POLYMERASE SIGMA-H FACTOR"/>
    <property type="match status" value="1"/>
</dbReference>
<dbReference type="InterPro" id="IPR013249">
    <property type="entry name" value="RNA_pol_sigma70_r4_t2"/>
</dbReference>
<evidence type="ECO:0000256" key="4">
    <source>
        <dbReference type="ARBA" id="ARBA00023163"/>
    </source>
</evidence>
<dbReference type="NCBIfam" id="TIGR02937">
    <property type="entry name" value="sigma70-ECF"/>
    <property type="match status" value="1"/>
</dbReference>
<dbReference type="SUPFAM" id="SSF88946">
    <property type="entry name" value="Sigma2 domain of RNA polymerase sigma factors"/>
    <property type="match status" value="1"/>
</dbReference>
<name>A0A8J6JA67_9FIRM</name>
<proteinExistence type="predicted"/>
<dbReference type="Gene3D" id="1.10.10.10">
    <property type="entry name" value="Winged helix-like DNA-binding domain superfamily/Winged helix DNA-binding domain"/>
    <property type="match status" value="1"/>
</dbReference>
<dbReference type="Pfam" id="PF04542">
    <property type="entry name" value="Sigma70_r2"/>
    <property type="match status" value="1"/>
</dbReference>
<dbReference type="Proteomes" id="UP000607645">
    <property type="component" value="Unassembled WGS sequence"/>
</dbReference>
<dbReference type="InterPro" id="IPR014284">
    <property type="entry name" value="RNA_pol_sigma-70_dom"/>
</dbReference>
<dbReference type="AlphaFoldDB" id="A0A8J6JA67"/>
<evidence type="ECO:0000313" key="6">
    <source>
        <dbReference type="EMBL" id="MBC5735686.1"/>
    </source>
</evidence>
<dbReference type="EMBL" id="JACOPQ010000001">
    <property type="protein sequence ID" value="MBC5735686.1"/>
    <property type="molecule type" value="Genomic_DNA"/>
</dbReference>
<dbReference type="SUPFAM" id="SSF88659">
    <property type="entry name" value="Sigma3 and sigma4 domains of RNA polymerase sigma factors"/>
    <property type="match status" value="1"/>
</dbReference>
<dbReference type="InterPro" id="IPR007627">
    <property type="entry name" value="RNA_pol_sigma70_r2"/>
</dbReference>
<protein>
    <submittedName>
        <fullName evidence="6">Sigma-70 family RNA polymerase sigma factor</fullName>
    </submittedName>
</protein>
<organism evidence="6 7">
    <name type="scientific">Lawsonibacter faecis</name>
    <dbReference type="NCBI Taxonomy" id="2763052"/>
    <lineage>
        <taxon>Bacteria</taxon>
        <taxon>Bacillati</taxon>
        <taxon>Bacillota</taxon>
        <taxon>Clostridia</taxon>
        <taxon>Eubacteriales</taxon>
        <taxon>Oscillospiraceae</taxon>
        <taxon>Lawsonibacter</taxon>
    </lineage>
</organism>
<gene>
    <name evidence="6" type="ORF">H8S62_01505</name>
</gene>
<dbReference type="PIRSF" id="PIRSF002939">
    <property type="entry name" value="RNA_polymerase_sigma-H_factor"/>
    <property type="match status" value="1"/>
</dbReference>
<comment type="caution">
    <text evidence="6">The sequence shown here is derived from an EMBL/GenBank/DDBJ whole genome shotgun (WGS) entry which is preliminary data.</text>
</comment>
<keyword evidence="4" id="KW-0804">Transcription</keyword>
<evidence type="ECO:0000256" key="2">
    <source>
        <dbReference type="ARBA" id="ARBA00023082"/>
    </source>
</evidence>
<dbReference type="InterPro" id="IPR016371">
    <property type="entry name" value="RNA_pol_sigma-H_factor"/>
</dbReference>